<feature type="compositionally biased region" description="Polar residues" evidence="1">
    <location>
        <begin position="384"/>
        <end position="397"/>
    </location>
</feature>
<dbReference type="PROSITE" id="PS50954">
    <property type="entry name" value="LEM"/>
    <property type="match status" value="1"/>
</dbReference>
<dbReference type="InterPro" id="IPR003887">
    <property type="entry name" value="LEM_dom"/>
</dbReference>
<comment type="caution">
    <text evidence="3">The sequence shown here is derived from an EMBL/GenBank/DDBJ whole genome shotgun (WGS) entry which is preliminary data.</text>
</comment>
<evidence type="ECO:0000313" key="3">
    <source>
        <dbReference type="EMBL" id="GCB71038.1"/>
    </source>
</evidence>
<feature type="compositionally biased region" description="Basic and acidic residues" evidence="1">
    <location>
        <begin position="634"/>
        <end position="643"/>
    </location>
</feature>
<dbReference type="SUPFAM" id="SSF63451">
    <property type="entry name" value="LEM domain"/>
    <property type="match status" value="1"/>
</dbReference>
<dbReference type="Gene3D" id="1.10.720.40">
    <property type="match status" value="1"/>
</dbReference>
<feature type="compositionally biased region" description="Acidic residues" evidence="1">
    <location>
        <begin position="526"/>
        <end position="539"/>
    </location>
</feature>
<feature type="region of interest" description="Disordered" evidence="1">
    <location>
        <begin position="610"/>
        <end position="651"/>
    </location>
</feature>
<dbReference type="OrthoDB" id="1601181at2759"/>
<dbReference type="GO" id="GO:0004520">
    <property type="term" value="F:DNA endonuclease activity"/>
    <property type="evidence" value="ECO:0007669"/>
    <property type="project" value="TreeGrafter"/>
</dbReference>
<feature type="domain" description="LEM" evidence="2">
    <location>
        <begin position="982"/>
        <end position="1026"/>
    </location>
</feature>
<organism evidence="3 4">
    <name type="scientific">Scyliorhinus torazame</name>
    <name type="common">Cloudy catshark</name>
    <name type="synonym">Catulus torazame</name>
    <dbReference type="NCBI Taxonomy" id="75743"/>
    <lineage>
        <taxon>Eukaryota</taxon>
        <taxon>Metazoa</taxon>
        <taxon>Chordata</taxon>
        <taxon>Craniata</taxon>
        <taxon>Vertebrata</taxon>
        <taxon>Chondrichthyes</taxon>
        <taxon>Elasmobranchii</taxon>
        <taxon>Galeomorphii</taxon>
        <taxon>Galeoidea</taxon>
        <taxon>Carcharhiniformes</taxon>
        <taxon>Scyliorhinidae</taxon>
        <taxon>Scyliorhinus</taxon>
    </lineage>
</organism>
<dbReference type="InterPro" id="IPR011015">
    <property type="entry name" value="LEM/LEM-like_dom_sf"/>
</dbReference>
<dbReference type="EMBL" id="BFAA01001875">
    <property type="protein sequence ID" value="GCB71038.1"/>
    <property type="molecule type" value="Genomic_DNA"/>
</dbReference>
<dbReference type="CDD" id="cd12934">
    <property type="entry name" value="LEM"/>
    <property type="match status" value="1"/>
</dbReference>
<dbReference type="GO" id="GO:0005654">
    <property type="term" value="C:nucleoplasm"/>
    <property type="evidence" value="ECO:0007669"/>
    <property type="project" value="TreeGrafter"/>
</dbReference>
<feature type="region of interest" description="Disordered" evidence="1">
    <location>
        <begin position="58"/>
        <end position="101"/>
    </location>
</feature>
<dbReference type="Pfam" id="PF22945">
    <property type="entry name" value="LEM-3_GIY-YIG"/>
    <property type="match status" value="1"/>
</dbReference>
<dbReference type="PANTHER" id="PTHR46427:SF1">
    <property type="entry name" value="ANKYRIN REPEAT AND LEM DOMAIN-CONTAINING PROTEIN 1"/>
    <property type="match status" value="1"/>
</dbReference>
<evidence type="ECO:0000259" key="2">
    <source>
        <dbReference type="PROSITE" id="PS50954"/>
    </source>
</evidence>
<reference evidence="3 4" key="1">
    <citation type="journal article" date="2018" name="Nat. Ecol. Evol.">
        <title>Shark genomes provide insights into elasmobranch evolution and the origin of vertebrates.</title>
        <authorList>
            <person name="Hara Y"/>
            <person name="Yamaguchi K"/>
            <person name="Onimaru K"/>
            <person name="Kadota M"/>
            <person name="Koyanagi M"/>
            <person name="Keeley SD"/>
            <person name="Tatsumi K"/>
            <person name="Tanaka K"/>
            <person name="Motone F"/>
            <person name="Kageyama Y"/>
            <person name="Nozu R"/>
            <person name="Adachi N"/>
            <person name="Nishimura O"/>
            <person name="Nakagawa R"/>
            <person name="Tanegashima C"/>
            <person name="Kiyatake I"/>
            <person name="Matsumoto R"/>
            <person name="Murakumo K"/>
            <person name="Nishida K"/>
            <person name="Terakita A"/>
            <person name="Kuratani S"/>
            <person name="Sato K"/>
            <person name="Hyodo S Kuraku.S."/>
        </authorList>
    </citation>
    <scope>NUCLEOTIDE SEQUENCE [LARGE SCALE GENOMIC DNA]</scope>
</reference>
<feature type="region of interest" description="Disordered" evidence="1">
    <location>
        <begin position="723"/>
        <end position="743"/>
    </location>
</feature>
<dbReference type="Pfam" id="PF03020">
    <property type="entry name" value="LEM"/>
    <property type="match status" value="1"/>
</dbReference>
<dbReference type="GO" id="GO:0005737">
    <property type="term" value="C:cytoplasm"/>
    <property type="evidence" value="ECO:0007669"/>
    <property type="project" value="TreeGrafter"/>
</dbReference>
<name>A0A401PD50_SCYTO</name>
<feature type="region of interest" description="Disordered" evidence="1">
    <location>
        <begin position="521"/>
        <end position="545"/>
    </location>
</feature>
<dbReference type="Proteomes" id="UP000288216">
    <property type="component" value="Unassembled WGS sequence"/>
</dbReference>
<evidence type="ECO:0000313" key="4">
    <source>
        <dbReference type="Proteomes" id="UP000288216"/>
    </source>
</evidence>
<feature type="region of interest" description="Disordered" evidence="1">
    <location>
        <begin position="380"/>
        <end position="399"/>
    </location>
</feature>
<protein>
    <recommendedName>
        <fullName evidence="2">LEM domain-containing protein</fullName>
    </recommendedName>
</protein>
<proteinExistence type="predicted"/>
<evidence type="ECO:0000256" key="1">
    <source>
        <dbReference type="SAM" id="MobiDB-lite"/>
    </source>
</evidence>
<sequence>MKAQGPGHHMGVTKDRSEHRIVGQTTELNLDSCALSSTRVSTFGKYEEQTLNELNFAADSSEDSTPADQELTLQDDESFSPVSATRLPPAVSHRLNTSTDDESFLPPSAFQPCPVGNCELNNSSNLPEAQYSPVEPLHVQRATINLYEEKEVFKEDDTFVDTEWVSELNCTCTSKDQSQSNEPLANTMLDLAKDKGFCDSELLIRPSKGKGIDITSPNNIYVFERKNPTPLHNMDKTTAFLLEDTLDYTMGTVNDGYAPHTDTAQGNSGDSKASVSISGSSSSLYCSCANGSVVFSCAVGNFGHTSHTQQAPEDPMSQAEKDQCLVRPTPSGRDQDKSVSECTGELATHNIQLVHTRDLQTLPFKDTQLFDEMLRDSPLRRTSEQPNCNSPSPQRQCSYHDASLSHSTLINPSDNDIVQSSCAGSTCTNSCVNKGLLNAVPRNAVESNPAMFPATDAHSQNHKCKRGDHSVAELVSITGRIEDGNFPGLLMLPTKKSLSSNETSLGASPSDSVSIKYSVGNKAETCSDEEDSSIEDGKEDEGSSGLEQLLKKIKIPTETGLSQIDADRLSPFVTPRTKSRLANNSLRSCSSSLFEQTLAMPVRIRRVREQQMEDARSPSGCFDSLSNESAVSHGAEDEGETRSCAHSPDSEDADFDTVPFVRCNECEKWTVRPPAALCPDQEEANFDTVPFLNTKHEKGTTRSSLPGHDANRNKQCVRLKSEADANKGSQAGPVPHPVNLEEYGDANQGGCFYPPIDQSAPVAVQTDIEANSVGQMRSNTAFGGDVLWSSEDNDLQRELRISTIEQGLFGAVELPLARSLPSSQCRSPVPLAGEAEAETGAFPRNSNVCESTRLEGVDLQLGNRHQTCNFSKRSIEERLSKIPNDNAEWQSLLGNLDLQLSPGGRPVDSSVSETVEYLYTDPEEGHTLIERRYPCKDASSENLSTSGSEETVIYDWRAYKNRKFCAKVGKNMLPSDELPKLSPRLLLLSNSQIRRQLKDYGEDPGPITALTRKVYLHLLDRVRKEPVPRKPQQFSSLQMLTNKKRGDYYGVAAAWPMKRRRQLGVHMLCRALQIFLAEGERQLRPADIRIGQ</sequence>
<dbReference type="OMA" id="YDWRAYK"/>
<dbReference type="GO" id="GO:0000724">
    <property type="term" value="P:double-strand break repair via homologous recombination"/>
    <property type="evidence" value="ECO:0007669"/>
    <property type="project" value="TreeGrafter"/>
</dbReference>
<dbReference type="InterPro" id="IPR034998">
    <property type="entry name" value="ANKLE1"/>
</dbReference>
<accession>A0A401PD50</accession>
<dbReference type="PANTHER" id="PTHR46427">
    <property type="entry name" value="ANKYRIN REPEAT AND LEM DOMAIN-CONTAINING PROTEIN 1"/>
    <property type="match status" value="1"/>
</dbReference>
<dbReference type="AlphaFoldDB" id="A0A401PD50"/>
<dbReference type="GO" id="GO:0000712">
    <property type="term" value="P:resolution of meiotic recombination intermediates"/>
    <property type="evidence" value="ECO:0007669"/>
    <property type="project" value="TreeGrafter"/>
</dbReference>
<gene>
    <name evidence="3" type="ORF">scyTo_0005824</name>
</gene>
<keyword evidence="4" id="KW-1185">Reference proteome</keyword>
<dbReference type="STRING" id="75743.A0A401PD50"/>